<protein>
    <recommendedName>
        <fullName evidence="3">Pyridine nucleotide-disulfide oxidoreductase</fullName>
    </recommendedName>
</protein>
<dbReference type="KEGG" id="rte:GSU10_01890"/>
<evidence type="ECO:0000313" key="1">
    <source>
        <dbReference type="EMBL" id="QHC54529.1"/>
    </source>
</evidence>
<organism evidence="1 2">
    <name type="scientific">Rathayibacter tanaceti</name>
    <dbReference type="NCBI Taxonomy" id="1671680"/>
    <lineage>
        <taxon>Bacteria</taxon>
        <taxon>Bacillati</taxon>
        <taxon>Actinomycetota</taxon>
        <taxon>Actinomycetes</taxon>
        <taxon>Micrococcales</taxon>
        <taxon>Microbacteriaceae</taxon>
        <taxon>Rathayibacter</taxon>
    </lineage>
</organism>
<proteinExistence type="predicted"/>
<dbReference type="InterPro" id="IPR036188">
    <property type="entry name" value="FAD/NAD-bd_sf"/>
</dbReference>
<gene>
    <name evidence="1" type="ORF">GSU10_01890</name>
</gene>
<dbReference type="RefSeq" id="WP_132505726.1">
    <property type="nucleotide sequence ID" value="NZ_CP047186.1"/>
</dbReference>
<accession>A0AAE6V5I2</accession>
<reference evidence="2" key="1">
    <citation type="submission" date="2019-12" db="EMBL/GenBank/DDBJ databases">
        <title>Complete and draft genome sequences of new strains and members of some known species of the genus Rathayibacter isolated from plants.</title>
        <authorList>
            <person name="Tarlachkov S.V."/>
            <person name="Starodumova I.P."/>
            <person name="Dorofeeva L.V."/>
            <person name="Prisyazhnaya N.V."/>
            <person name="Leyn S."/>
            <person name="Zlamal J."/>
            <person name="Elan M."/>
            <person name="Osterman A.L."/>
            <person name="Nadler S."/>
            <person name="Subbotin S.A."/>
            <person name="Evtushenko L.I."/>
        </authorList>
    </citation>
    <scope>NUCLEOTIDE SEQUENCE [LARGE SCALE GENOMIC DNA]</scope>
    <source>
        <strain evidence="2">VKM Ac-2761</strain>
    </source>
</reference>
<evidence type="ECO:0008006" key="3">
    <source>
        <dbReference type="Google" id="ProtNLM"/>
    </source>
</evidence>
<sequence length="110" mass="11723">MPRCFAAYEAAEGRPPVGVVSCTGLGWTSYALEARRRGVLERRPLFTALGRRHVVGADGTTTSSDTVLRPQARADGRVHLIGYGASQSTVGADRAGRATAAALIRRLDRD</sequence>
<dbReference type="Proteomes" id="UP000465031">
    <property type="component" value="Chromosome"/>
</dbReference>
<dbReference type="Gene3D" id="3.50.50.60">
    <property type="entry name" value="FAD/NAD(P)-binding domain"/>
    <property type="match status" value="1"/>
</dbReference>
<dbReference type="EMBL" id="CP047186">
    <property type="protein sequence ID" value="QHC54529.1"/>
    <property type="molecule type" value="Genomic_DNA"/>
</dbReference>
<evidence type="ECO:0000313" key="2">
    <source>
        <dbReference type="Proteomes" id="UP000465031"/>
    </source>
</evidence>
<name>A0AAE6V5I2_9MICO</name>
<dbReference type="AlphaFoldDB" id="A0AAE6V5I2"/>